<proteinExistence type="inferred from homology"/>
<evidence type="ECO:0000256" key="2">
    <source>
        <dbReference type="ARBA" id="ARBA00010510"/>
    </source>
</evidence>
<keyword evidence="7" id="KW-0653">Protein transport</keyword>
<dbReference type="GO" id="GO:0030150">
    <property type="term" value="P:protein import into mitochondrial matrix"/>
    <property type="evidence" value="ECO:0007669"/>
    <property type="project" value="InterPro"/>
</dbReference>
<dbReference type="AlphaFoldDB" id="A0AAD9VI93"/>
<dbReference type="InterPro" id="IPR037930">
    <property type="entry name" value="Tom40"/>
</dbReference>
<dbReference type="Pfam" id="PF01459">
    <property type="entry name" value="Porin_3"/>
    <property type="match status" value="1"/>
</dbReference>
<name>A0AAD9VI93_9HYME</name>
<dbReference type="GO" id="GO:0008320">
    <property type="term" value="F:protein transmembrane transporter activity"/>
    <property type="evidence" value="ECO:0007669"/>
    <property type="project" value="InterPro"/>
</dbReference>
<evidence type="ECO:0000256" key="1">
    <source>
        <dbReference type="ARBA" id="ARBA00004374"/>
    </source>
</evidence>
<evidence type="ECO:0000256" key="5">
    <source>
        <dbReference type="ARBA" id="ARBA00022692"/>
    </source>
</evidence>
<keyword evidence="8" id="KW-0496">Mitochondrion</keyword>
<evidence type="ECO:0000313" key="11">
    <source>
        <dbReference type="Proteomes" id="UP001258017"/>
    </source>
</evidence>
<dbReference type="Gene3D" id="2.40.160.10">
    <property type="entry name" value="Porin"/>
    <property type="match status" value="1"/>
</dbReference>
<evidence type="ECO:0000256" key="8">
    <source>
        <dbReference type="ARBA" id="ARBA00023128"/>
    </source>
</evidence>
<sequence length="326" mass="36084">MGIVYASVNKDQEPYVTSNPSEIPNCVPCPTVEDKKPGNPGSFEDLHKKVKDLYPQNFEGARLIIKKVLSSHFDVTHTITLSSVTPSGYKFGVCYVGTKTIGFDERYPIVKGDIMPNGNVTANFVHALGCRFRYKLSTQIDNCKYKAFSSSIEYRTNDYTFALTLANPNIIKQHGTIVLHFLQAITSRITLGTELACLRDSRIPGGQQSLMCVALRYNTGPTTLSATLGEAGLHVCYYKRASPQLQLGVEMETNMRTHQSIATIVYEINLPNADLIFRGIANSETSFGCVFEKRLYPIPESSLIISGLLNHMKQQFRVGVGLNIGV</sequence>
<keyword evidence="4" id="KW-1134">Transmembrane beta strand</keyword>
<evidence type="ECO:0000256" key="6">
    <source>
        <dbReference type="ARBA" id="ARBA00022787"/>
    </source>
</evidence>
<evidence type="ECO:0000256" key="4">
    <source>
        <dbReference type="ARBA" id="ARBA00022452"/>
    </source>
</evidence>
<dbReference type="Proteomes" id="UP001258017">
    <property type="component" value="Unassembled WGS sequence"/>
</dbReference>
<keyword evidence="11" id="KW-1185">Reference proteome</keyword>
<protein>
    <submittedName>
        <fullName evidence="10">Uncharacterized protein</fullName>
    </submittedName>
</protein>
<dbReference type="GO" id="GO:0005741">
    <property type="term" value="C:mitochondrial outer membrane"/>
    <property type="evidence" value="ECO:0007669"/>
    <property type="project" value="UniProtKB-SubCell"/>
</dbReference>
<dbReference type="InterPro" id="IPR027246">
    <property type="entry name" value="Porin_Euk/Tom40"/>
</dbReference>
<evidence type="ECO:0000313" key="10">
    <source>
        <dbReference type="EMBL" id="KAK2575731.1"/>
    </source>
</evidence>
<evidence type="ECO:0000256" key="7">
    <source>
        <dbReference type="ARBA" id="ARBA00022927"/>
    </source>
</evidence>
<keyword evidence="6" id="KW-1000">Mitochondrion outer membrane</keyword>
<evidence type="ECO:0000256" key="3">
    <source>
        <dbReference type="ARBA" id="ARBA00022448"/>
    </source>
</evidence>
<organism evidence="10 11">
    <name type="scientific">Odynerus spinipes</name>
    <dbReference type="NCBI Taxonomy" id="1348599"/>
    <lineage>
        <taxon>Eukaryota</taxon>
        <taxon>Metazoa</taxon>
        <taxon>Ecdysozoa</taxon>
        <taxon>Arthropoda</taxon>
        <taxon>Hexapoda</taxon>
        <taxon>Insecta</taxon>
        <taxon>Pterygota</taxon>
        <taxon>Neoptera</taxon>
        <taxon>Endopterygota</taxon>
        <taxon>Hymenoptera</taxon>
        <taxon>Apocrita</taxon>
        <taxon>Aculeata</taxon>
        <taxon>Vespoidea</taxon>
        <taxon>Vespidae</taxon>
        <taxon>Eumeninae</taxon>
        <taxon>Odynerus</taxon>
    </lineage>
</organism>
<comment type="subcellular location">
    <subcellularLocation>
        <location evidence="1">Mitochondrion outer membrane</location>
        <topology evidence="1">Multi-pass membrane protein</topology>
    </subcellularLocation>
</comment>
<evidence type="ECO:0000256" key="9">
    <source>
        <dbReference type="ARBA" id="ARBA00023136"/>
    </source>
</evidence>
<keyword evidence="3" id="KW-0813">Transport</keyword>
<comment type="similarity">
    <text evidence="2">Belongs to the Tom40 family.</text>
</comment>
<comment type="caution">
    <text evidence="10">The sequence shown here is derived from an EMBL/GenBank/DDBJ whole genome shotgun (WGS) entry which is preliminary data.</text>
</comment>
<dbReference type="PANTHER" id="PTHR10802">
    <property type="entry name" value="MITOCHONDRIAL IMPORT RECEPTOR SUBUNIT TOM40"/>
    <property type="match status" value="1"/>
</dbReference>
<accession>A0AAD9VI93</accession>
<reference evidence="10" key="1">
    <citation type="submission" date="2021-08" db="EMBL/GenBank/DDBJ databases">
        <authorList>
            <person name="Misof B."/>
            <person name="Oliver O."/>
            <person name="Podsiadlowski L."/>
            <person name="Donath A."/>
            <person name="Peters R."/>
            <person name="Mayer C."/>
            <person name="Rust J."/>
            <person name="Gunkel S."/>
            <person name="Lesny P."/>
            <person name="Martin S."/>
            <person name="Oeyen J.P."/>
            <person name="Petersen M."/>
            <person name="Panagiotis P."/>
            <person name="Wilbrandt J."/>
            <person name="Tanja T."/>
        </authorList>
    </citation>
    <scope>NUCLEOTIDE SEQUENCE</scope>
    <source>
        <strain evidence="10">GBR_01_08_01A</strain>
        <tissue evidence="10">Thorax + abdomen</tissue>
    </source>
</reference>
<keyword evidence="9" id="KW-0472">Membrane</keyword>
<gene>
    <name evidence="10" type="ORF">KPH14_012120</name>
</gene>
<keyword evidence="5" id="KW-0812">Transmembrane</keyword>
<dbReference type="CDD" id="cd07305">
    <property type="entry name" value="Porin3_Tom40"/>
    <property type="match status" value="1"/>
</dbReference>
<dbReference type="EMBL" id="JAIFRP010004410">
    <property type="protein sequence ID" value="KAK2575731.1"/>
    <property type="molecule type" value="Genomic_DNA"/>
</dbReference>
<reference evidence="10" key="2">
    <citation type="journal article" date="2023" name="Commun. Biol.">
        <title>Intrasexual cuticular hydrocarbon dimorphism in a wasp sheds light on hydrocarbon biosynthesis genes in Hymenoptera.</title>
        <authorList>
            <person name="Moris V.C."/>
            <person name="Podsiadlowski L."/>
            <person name="Martin S."/>
            <person name="Oeyen J.P."/>
            <person name="Donath A."/>
            <person name="Petersen M."/>
            <person name="Wilbrandt J."/>
            <person name="Misof B."/>
            <person name="Liedtke D."/>
            <person name="Thamm M."/>
            <person name="Scheiner R."/>
            <person name="Schmitt T."/>
            <person name="Niehuis O."/>
        </authorList>
    </citation>
    <scope>NUCLEOTIDE SEQUENCE</scope>
    <source>
        <strain evidence="10">GBR_01_08_01A</strain>
    </source>
</reference>
<dbReference type="InterPro" id="IPR023614">
    <property type="entry name" value="Porin_dom_sf"/>
</dbReference>